<evidence type="ECO:0000313" key="14">
    <source>
        <dbReference type="WBParaSite" id="PSAMB.scaffold2422size23337.g17841.t2"/>
    </source>
</evidence>
<feature type="domain" description="SEC63" evidence="12">
    <location>
        <begin position="360"/>
        <end position="686"/>
    </location>
</feature>
<sequence length="704" mass="79499">MIGGEDGPILEVVCSRMRYMSSQLESPIRIVALSTSLSNAKDCAQWLGCTAHATFNFHPNVRPVPLELHIQGFNLSHTASRLAAMAKPAYSAVVRHGGVLHPKPAIVFVPNRKQARLTAIDMLTFAAADNKSNRFLHLPSDDPDLLKAIERLQDKTLKETVASGVAYLHEGTSDGDKRLVEQLFSSGAIQLCVVSRPLCYSIRISAYVVIITDTQSYNGKLHAYEDFPITDVLQMVGKANRPNQDEDAKCVLMCQSSKKDFFKKFLYEPLPVESHLDHCLHDHFNAEVVTKTIENKQDAIDYLTWTFLYRRMTQNPNYYNLQGVTHRHLSDSLSELVENTLKDLEQSKCIAIIDDMDTQPLNLGMIAAYYYISYTTIELFSMSLSAKTKIRGLIEIISSASEFEVVPIRHKEDSVLKQLADRVPNKALSQKYTDPHVKVNLLLQAHLSRIQLPAELQQDTESVLGKAVRLVQACVDVLSSNGWLSPALAAMELSQMLTQAMWSKDSYLKQLPHFTNDIIKRCVEKKVEAVFDIMELDDDKVEAVFDIMELDDDVRNEMLQLTEAQMADVARFCNRYPNVELNFEVEEKDNIKSGNLVNVTCNLEREDEVAGPVLAPFFPQKKEEGWWVVIGQASTNALVSIKRLNLQQKAALKLDFVAPQRGQHNYTLYFMSDSYLGCDQEYKFVVDVKDDSSSSSGRKRRRDD</sequence>
<keyword evidence="6" id="KW-0347">Helicase</keyword>
<dbReference type="GO" id="GO:0003723">
    <property type="term" value="F:RNA binding"/>
    <property type="evidence" value="ECO:0007669"/>
    <property type="project" value="TreeGrafter"/>
</dbReference>
<dbReference type="CDD" id="cd18795">
    <property type="entry name" value="SF2_C_Ski2"/>
    <property type="match status" value="1"/>
</dbReference>
<dbReference type="PANTHER" id="PTHR24075:SF5">
    <property type="entry name" value="U5 SMALL NUCLEAR RIBONUCLEOPROTEIN 200 KDA HELICASE"/>
    <property type="match status" value="1"/>
</dbReference>
<dbReference type="SUPFAM" id="SSF46785">
    <property type="entry name" value="Winged helix' DNA-binding domain"/>
    <property type="match status" value="1"/>
</dbReference>
<evidence type="ECO:0000256" key="11">
    <source>
        <dbReference type="ARBA" id="ARBA00023186"/>
    </source>
</evidence>
<evidence type="ECO:0000256" key="7">
    <source>
        <dbReference type="ARBA" id="ARBA00022824"/>
    </source>
</evidence>
<dbReference type="Pfam" id="PF23445">
    <property type="entry name" value="WHD_SNRNP200"/>
    <property type="match status" value="1"/>
</dbReference>
<evidence type="ECO:0000313" key="13">
    <source>
        <dbReference type="Proteomes" id="UP000887566"/>
    </source>
</evidence>
<dbReference type="Gene3D" id="2.60.40.150">
    <property type="entry name" value="C2 domain"/>
    <property type="match status" value="1"/>
</dbReference>
<evidence type="ECO:0000256" key="5">
    <source>
        <dbReference type="ARBA" id="ARBA00022801"/>
    </source>
</evidence>
<dbReference type="Gene3D" id="1.10.3380.10">
    <property type="entry name" value="Sec63 N-terminal domain-like domain"/>
    <property type="match status" value="1"/>
</dbReference>
<dbReference type="Gene3D" id="1.10.150.20">
    <property type="entry name" value="5' to 3' exonuclease, C-terminal subdomain"/>
    <property type="match status" value="2"/>
</dbReference>
<evidence type="ECO:0000259" key="12">
    <source>
        <dbReference type="SMART" id="SM00973"/>
    </source>
</evidence>
<dbReference type="PANTHER" id="PTHR24075">
    <property type="entry name" value="SEC63 DOMAIN-CONTAINING"/>
    <property type="match status" value="1"/>
</dbReference>
<dbReference type="GO" id="GO:0003724">
    <property type="term" value="F:RNA helicase activity"/>
    <property type="evidence" value="ECO:0007669"/>
    <property type="project" value="TreeGrafter"/>
</dbReference>
<dbReference type="GO" id="GO:0005783">
    <property type="term" value="C:endoplasmic reticulum"/>
    <property type="evidence" value="ECO:0007669"/>
    <property type="project" value="UniProtKB-SubCell"/>
</dbReference>
<keyword evidence="11" id="KW-0143">Chaperone</keyword>
<dbReference type="FunFam" id="1.10.10.10:FF:000012">
    <property type="entry name" value="U5 small nuclear ribonucleoprotein helicase"/>
    <property type="match status" value="1"/>
</dbReference>
<keyword evidence="9" id="KW-1133">Transmembrane helix</keyword>
<dbReference type="InterPro" id="IPR057842">
    <property type="entry name" value="WH_MER3"/>
</dbReference>
<dbReference type="InterPro" id="IPR004179">
    <property type="entry name" value="Sec63-dom"/>
</dbReference>
<evidence type="ECO:0000256" key="1">
    <source>
        <dbReference type="ARBA" id="ARBA00004141"/>
    </source>
</evidence>
<comment type="subcellular location">
    <subcellularLocation>
        <location evidence="2">Endoplasmic reticulum</location>
    </subcellularLocation>
    <subcellularLocation>
        <location evidence="1">Membrane</location>
        <topology evidence="1">Multi-pass membrane protein</topology>
    </subcellularLocation>
</comment>
<proteinExistence type="predicted"/>
<dbReference type="GO" id="GO:0016787">
    <property type="term" value="F:hydrolase activity"/>
    <property type="evidence" value="ECO:0007669"/>
    <property type="project" value="UniProtKB-KW"/>
</dbReference>
<dbReference type="WBParaSite" id="PSAMB.scaffold2422size23337.g17841.t2">
    <property type="protein sequence ID" value="PSAMB.scaffold2422size23337.g17841.t2"/>
    <property type="gene ID" value="PSAMB.scaffold2422size23337.g17841"/>
</dbReference>
<dbReference type="GO" id="GO:0005681">
    <property type="term" value="C:spliceosomal complex"/>
    <property type="evidence" value="ECO:0007669"/>
    <property type="project" value="TreeGrafter"/>
</dbReference>
<evidence type="ECO:0000256" key="9">
    <source>
        <dbReference type="ARBA" id="ARBA00022989"/>
    </source>
</evidence>
<dbReference type="AlphaFoldDB" id="A0A914VT79"/>
<evidence type="ECO:0000256" key="6">
    <source>
        <dbReference type="ARBA" id="ARBA00022806"/>
    </source>
</evidence>
<dbReference type="GO" id="GO:0016020">
    <property type="term" value="C:membrane"/>
    <property type="evidence" value="ECO:0007669"/>
    <property type="project" value="UniProtKB-SubCell"/>
</dbReference>
<dbReference type="GO" id="GO:0000388">
    <property type="term" value="P:spliceosome conformational change to release U4 (or U4atac) and U1 (or U11)"/>
    <property type="evidence" value="ECO:0007669"/>
    <property type="project" value="TreeGrafter"/>
</dbReference>
<keyword evidence="3" id="KW-0812">Transmembrane</keyword>
<dbReference type="SMART" id="SM00973">
    <property type="entry name" value="Sec63"/>
    <property type="match status" value="1"/>
</dbReference>
<organism evidence="13 14">
    <name type="scientific">Plectus sambesii</name>
    <dbReference type="NCBI Taxonomy" id="2011161"/>
    <lineage>
        <taxon>Eukaryota</taxon>
        <taxon>Metazoa</taxon>
        <taxon>Ecdysozoa</taxon>
        <taxon>Nematoda</taxon>
        <taxon>Chromadorea</taxon>
        <taxon>Plectida</taxon>
        <taxon>Plectina</taxon>
        <taxon>Plectoidea</taxon>
        <taxon>Plectidae</taxon>
        <taxon>Plectus</taxon>
    </lineage>
</organism>
<evidence type="ECO:0000256" key="3">
    <source>
        <dbReference type="ARBA" id="ARBA00022692"/>
    </source>
</evidence>
<dbReference type="FunFam" id="1.10.3380.10:FF:000004">
    <property type="entry name" value="U5 small nuclear ribonucleoprotein 200 kDa helicase"/>
    <property type="match status" value="1"/>
</dbReference>
<reference evidence="14" key="1">
    <citation type="submission" date="2022-11" db="UniProtKB">
        <authorList>
            <consortium name="WormBaseParasite"/>
        </authorList>
    </citation>
    <scope>IDENTIFICATION</scope>
</reference>
<name>A0A914VT79_9BILA</name>
<keyword evidence="13" id="KW-1185">Reference proteome</keyword>
<accession>A0A914VT79</accession>
<dbReference type="SUPFAM" id="SSF158702">
    <property type="entry name" value="Sec63 N-terminal domain-like"/>
    <property type="match status" value="1"/>
</dbReference>
<dbReference type="InterPro" id="IPR036388">
    <property type="entry name" value="WH-like_DNA-bd_sf"/>
</dbReference>
<evidence type="ECO:0000256" key="2">
    <source>
        <dbReference type="ARBA" id="ARBA00004240"/>
    </source>
</evidence>
<keyword evidence="8" id="KW-0067">ATP-binding</keyword>
<dbReference type="GO" id="GO:0005524">
    <property type="term" value="F:ATP binding"/>
    <property type="evidence" value="ECO:0007669"/>
    <property type="project" value="UniProtKB-KW"/>
</dbReference>
<evidence type="ECO:0000256" key="10">
    <source>
        <dbReference type="ARBA" id="ARBA00023136"/>
    </source>
</evidence>
<keyword evidence="4" id="KW-0547">Nucleotide-binding</keyword>
<dbReference type="Proteomes" id="UP000887566">
    <property type="component" value="Unplaced"/>
</dbReference>
<dbReference type="SUPFAM" id="SSF52540">
    <property type="entry name" value="P-loop containing nucleoside triphosphate hydrolases"/>
    <property type="match status" value="1"/>
</dbReference>
<dbReference type="InterPro" id="IPR035892">
    <property type="entry name" value="C2_domain_sf"/>
</dbReference>
<dbReference type="InterPro" id="IPR036390">
    <property type="entry name" value="WH_DNA-bd_sf"/>
</dbReference>
<keyword evidence="7" id="KW-0256">Endoplasmic reticulum</keyword>
<dbReference type="InterPro" id="IPR014756">
    <property type="entry name" value="Ig_E-set"/>
</dbReference>
<keyword evidence="5" id="KW-0378">Hydrolase</keyword>
<keyword evidence="10" id="KW-0472">Membrane</keyword>
<dbReference type="Gene3D" id="1.10.10.10">
    <property type="entry name" value="Winged helix-like DNA-binding domain superfamily/Winged helix DNA-binding domain"/>
    <property type="match status" value="1"/>
</dbReference>
<dbReference type="FunFam" id="3.40.50.300:FF:000368">
    <property type="entry name" value="U5 small nuclear ribonucleoprotein 200 kDa helicase"/>
    <property type="match status" value="1"/>
</dbReference>
<evidence type="ECO:0000256" key="4">
    <source>
        <dbReference type="ARBA" id="ARBA00022741"/>
    </source>
</evidence>
<dbReference type="FunFam" id="2.60.40.150:FF:000048">
    <property type="entry name" value="U5 small nuclear ribonucleoprotein 200 kDa helicase"/>
    <property type="match status" value="1"/>
</dbReference>
<dbReference type="InterPro" id="IPR027417">
    <property type="entry name" value="P-loop_NTPase"/>
</dbReference>
<dbReference type="Pfam" id="PF02889">
    <property type="entry name" value="Sec63"/>
    <property type="match status" value="1"/>
</dbReference>
<dbReference type="Gene3D" id="3.40.50.300">
    <property type="entry name" value="P-loop containing nucleotide triphosphate hydrolases"/>
    <property type="match status" value="2"/>
</dbReference>
<dbReference type="SUPFAM" id="SSF81296">
    <property type="entry name" value="E set domains"/>
    <property type="match status" value="1"/>
</dbReference>
<evidence type="ECO:0000256" key="8">
    <source>
        <dbReference type="ARBA" id="ARBA00022840"/>
    </source>
</evidence>
<protein>
    <submittedName>
        <fullName evidence="14">SEC63 domain-containing protein</fullName>
    </submittedName>
</protein>